<evidence type="ECO:0000259" key="1">
    <source>
        <dbReference type="Pfam" id="PF04083"/>
    </source>
</evidence>
<organism evidence="2 3">
    <name type="scientific">Chilo suppressalis</name>
    <name type="common">Asiatic rice borer moth</name>
    <dbReference type="NCBI Taxonomy" id="168631"/>
    <lineage>
        <taxon>Eukaryota</taxon>
        <taxon>Metazoa</taxon>
        <taxon>Ecdysozoa</taxon>
        <taxon>Arthropoda</taxon>
        <taxon>Hexapoda</taxon>
        <taxon>Insecta</taxon>
        <taxon>Pterygota</taxon>
        <taxon>Neoptera</taxon>
        <taxon>Endopterygota</taxon>
        <taxon>Lepidoptera</taxon>
        <taxon>Glossata</taxon>
        <taxon>Ditrysia</taxon>
        <taxon>Pyraloidea</taxon>
        <taxon>Crambidae</taxon>
        <taxon>Crambinae</taxon>
        <taxon>Chilo</taxon>
    </lineage>
</organism>
<dbReference type="InterPro" id="IPR006693">
    <property type="entry name" value="AB_hydrolase_lipase"/>
</dbReference>
<evidence type="ECO:0000313" key="2">
    <source>
        <dbReference type="EMBL" id="CAH0404644.1"/>
    </source>
</evidence>
<name>A0ABN8B5L9_CHISP</name>
<dbReference type="InterPro" id="IPR029058">
    <property type="entry name" value="AB_hydrolase_fold"/>
</dbReference>
<dbReference type="Gene3D" id="3.40.50.1820">
    <property type="entry name" value="alpha/beta hydrolase"/>
    <property type="match status" value="1"/>
</dbReference>
<dbReference type="EMBL" id="OU963896">
    <property type="protein sequence ID" value="CAH0404644.1"/>
    <property type="molecule type" value="Genomic_DNA"/>
</dbReference>
<feature type="domain" description="Partial AB-hydrolase lipase" evidence="1">
    <location>
        <begin position="99"/>
        <end position="157"/>
    </location>
</feature>
<dbReference type="PANTHER" id="PTHR11005">
    <property type="entry name" value="LYSOSOMAL ACID LIPASE-RELATED"/>
    <property type="match status" value="1"/>
</dbReference>
<keyword evidence="3" id="KW-1185">Reference proteome</keyword>
<dbReference type="SUPFAM" id="SSF53474">
    <property type="entry name" value="alpha/beta-Hydrolases"/>
    <property type="match status" value="1"/>
</dbReference>
<reference evidence="2" key="1">
    <citation type="submission" date="2021-12" db="EMBL/GenBank/DDBJ databases">
        <authorList>
            <person name="King R."/>
        </authorList>
    </citation>
    <scope>NUCLEOTIDE SEQUENCE</scope>
</reference>
<gene>
    <name evidence="2" type="ORF">CHILSU_LOCUS7990</name>
</gene>
<dbReference type="Proteomes" id="UP001153292">
    <property type="component" value="Chromosome 3"/>
</dbReference>
<dbReference type="Pfam" id="PF04083">
    <property type="entry name" value="Abhydro_lipase"/>
    <property type="match status" value="1"/>
</dbReference>
<protein>
    <recommendedName>
        <fullName evidence="1">Partial AB-hydrolase lipase domain-containing protein</fullName>
    </recommendedName>
</protein>
<accession>A0ABN8B5L9</accession>
<sequence length="466" mass="52845">MRLKNITIVNAYDPTEITDEETKDRTNPSVRCQEISLVNCPSIPDVAGSTDLKIGKMKNLSQSQFVLLLLSLLYGVRASEPNTYTDESILEDARLDTFSIIKKHGYPSEIHRTFSDDNYILEMHRIPHSVVNTHEGRRPVVFLMHGLLSSSAEWVMMGPEKGFAYILSEAGYDVWMGNARGNTYSRSHVFLHPSSSSFWKFSWHEIGYYDLPAMIDYIIKETGVPKIHFIGFSQGTTAFWVMTSTRPEYNEKIVAMQALAPVAFLSKVRSPLVKAIAPFTNSLEVVFKILGRNEFLTNGKINEMAGQSYCVEEAITQALCTNLLFLLCGYNSEQLNSTMVPVIVGHTPAGASTKQIVHFGQIYNGHKFRQFDYGLMKNKMTYGTFKPPTYNLTAIRTPIFLHYSDNDWLATPEDVDRLSKEIKTVIGKHRVPMAKFNHVDFVFAIDVKKLLYNRVVNIMAQFNKQS</sequence>
<proteinExistence type="predicted"/>
<evidence type="ECO:0000313" key="3">
    <source>
        <dbReference type="Proteomes" id="UP001153292"/>
    </source>
</evidence>